<organism evidence="1">
    <name type="scientific">uncultured Caudovirales phage</name>
    <dbReference type="NCBI Taxonomy" id="2100421"/>
    <lineage>
        <taxon>Viruses</taxon>
        <taxon>Duplodnaviria</taxon>
        <taxon>Heunggongvirae</taxon>
        <taxon>Uroviricota</taxon>
        <taxon>Caudoviricetes</taxon>
        <taxon>Peduoviridae</taxon>
        <taxon>Maltschvirus</taxon>
        <taxon>Maltschvirus maltsch</taxon>
    </lineage>
</organism>
<reference evidence="1" key="1">
    <citation type="submission" date="2020-05" db="EMBL/GenBank/DDBJ databases">
        <authorList>
            <person name="Chiriac C."/>
            <person name="Salcher M."/>
            <person name="Ghai R."/>
            <person name="Kavagutti S V."/>
        </authorList>
    </citation>
    <scope>NUCLEOTIDE SEQUENCE</scope>
</reference>
<gene>
    <name evidence="1" type="ORF">UFOVP390_40</name>
</gene>
<sequence length="224" mass="24987">MAYVPPNVFANGTSLDATLIQGNNDAMKRYVDGGAVVGDVSTATWIRAPHIMRGTYIPLQNLHEFTTGVVRGATFEENDVTVSADRFRTPYPAFNSSNGNFVVEFTNESSTWDQRIGWQVFPKHMPVDTTPTTTVGQLTQTTVGADYKAHTCQENDAGNYRNTVATFELGIPGIYRRRAIQNWEYTDNLGAAVGQNVVKQWYIGTNNIVNDFADFGYQLEVYYK</sequence>
<accession>A0A6J7X110</accession>
<dbReference type="EMBL" id="LR798323">
    <property type="protein sequence ID" value="CAB5224180.1"/>
    <property type="molecule type" value="Genomic_DNA"/>
</dbReference>
<proteinExistence type="predicted"/>
<name>A0A6J7X110_9CAUD</name>
<protein>
    <submittedName>
        <fullName evidence="1">Uncharacterized protein</fullName>
    </submittedName>
</protein>
<evidence type="ECO:0000313" key="1">
    <source>
        <dbReference type="EMBL" id="CAB5224180.1"/>
    </source>
</evidence>